<protein>
    <submittedName>
        <fullName evidence="1">Uncharacterized protein</fullName>
    </submittedName>
</protein>
<accession>A0A084B5S0</accession>
<dbReference type="Proteomes" id="UP000028045">
    <property type="component" value="Unassembled WGS sequence"/>
</dbReference>
<reference evidence="1 2" key="1">
    <citation type="journal article" date="2014" name="BMC Genomics">
        <title>Comparative genome sequencing reveals chemotype-specific gene clusters in the toxigenic black mold Stachybotrys.</title>
        <authorList>
            <person name="Semeiks J."/>
            <person name="Borek D."/>
            <person name="Otwinowski Z."/>
            <person name="Grishin N.V."/>
        </authorList>
    </citation>
    <scope>NUCLEOTIDE SEQUENCE [LARGE SCALE GENOMIC DNA]</scope>
    <source>
        <strain evidence="2">CBS 109288 / IBT 7711</strain>
    </source>
</reference>
<organism evidence="1 2">
    <name type="scientific">Stachybotrys chartarum (strain CBS 109288 / IBT 7711)</name>
    <name type="common">Toxic black mold</name>
    <name type="synonym">Stilbospora chartarum</name>
    <dbReference type="NCBI Taxonomy" id="1280523"/>
    <lineage>
        <taxon>Eukaryota</taxon>
        <taxon>Fungi</taxon>
        <taxon>Dikarya</taxon>
        <taxon>Ascomycota</taxon>
        <taxon>Pezizomycotina</taxon>
        <taxon>Sordariomycetes</taxon>
        <taxon>Hypocreomycetidae</taxon>
        <taxon>Hypocreales</taxon>
        <taxon>Stachybotryaceae</taxon>
        <taxon>Stachybotrys</taxon>
    </lineage>
</organism>
<keyword evidence="2" id="KW-1185">Reference proteome</keyword>
<evidence type="ECO:0000313" key="2">
    <source>
        <dbReference type="Proteomes" id="UP000028045"/>
    </source>
</evidence>
<gene>
    <name evidence="1" type="ORF">S7711_06730</name>
</gene>
<name>A0A084B5S0_STACB</name>
<dbReference type="HOGENOM" id="CLU_118191_0_0_1"/>
<proteinExistence type="predicted"/>
<dbReference type="AlphaFoldDB" id="A0A084B5S0"/>
<dbReference type="EMBL" id="KL647988">
    <property type="protein sequence ID" value="KEY72899.1"/>
    <property type="molecule type" value="Genomic_DNA"/>
</dbReference>
<sequence length="150" mass="15841">MCGPETTSKPRGGALAALWPPRDTLPPLAALRGDLAFYTPGNPGSTLATHVRLMQAEGSNTTSQNLHVTIHQYGDMTKSALDCGVFCQIPIPSAHATRNGDFTDVPLNLPLSLQVDAQGIMGRRVTVSSCNRGQPPTLVAEGIVGFNYLA</sequence>
<dbReference type="OrthoDB" id="4158189at2759"/>
<evidence type="ECO:0000313" key="1">
    <source>
        <dbReference type="EMBL" id="KEY72899.1"/>
    </source>
</evidence>